<evidence type="ECO:0000256" key="1">
    <source>
        <dbReference type="SAM" id="MobiDB-lite"/>
    </source>
</evidence>
<dbReference type="RefSeq" id="WP_141319393.1">
    <property type="nucleotide sequence ID" value="NZ_BJLP01000014.1"/>
</dbReference>
<comment type="caution">
    <text evidence="2">The sequence shown here is derived from an EMBL/GenBank/DDBJ whole genome shotgun (WGS) entry which is preliminary data.</text>
</comment>
<dbReference type="Pfam" id="PF05991">
    <property type="entry name" value="NYN_YacP"/>
    <property type="match status" value="1"/>
</dbReference>
<evidence type="ECO:0000313" key="2">
    <source>
        <dbReference type="EMBL" id="GEA80657.1"/>
    </source>
</evidence>
<feature type="region of interest" description="Disordered" evidence="1">
    <location>
        <begin position="156"/>
        <end position="178"/>
    </location>
</feature>
<dbReference type="CDD" id="cd06503">
    <property type="entry name" value="ATP-synt_Fo_b"/>
    <property type="match status" value="1"/>
</dbReference>
<dbReference type="EMBL" id="BJLP01000014">
    <property type="protein sequence ID" value="GEA80657.1"/>
    <property type="molecule type" value="Genomic_DNA"/>
</dbReference>
<feature type="compositionally biased region" description="Basic and acidic residues" evidence="1">
    <location>
        <begin position="110"/>
        <end position="123"/>
    </location>
</feature>
<proteinExistence type="predicted"/>
<keyword evidence="3" id="KW-1185">Reference proteome</keyword>
<protein>
    <recommendedName>
        <fullName evidence="4">RNA-binding protein</fullName>
    </recommendedName>
</protein>
<name>A0A4Y3K9L0_CELUD</name>
<dbReference type="AlphaFoldDB" id="A0A4Y3K9L0"/>
<evidence type="ECO:0008006" key="4">
    <source>
        <dbReference type="Google" id="ProtNLM"/>
    </source>
</evidence>
<feature type="region of interest" description="Disordered" evidence="1">
    <location>
        <begin position="82"/>
        <end position="132"/>
    </location>
</feature>
<gene>
    <name evidence="2" type="ORF">CUD01_11010</name>
</gene>
<feature type="compositionally biased region" description="Acidic residues" evidence="1">
    <location>
        <begin position="91"/>
        <end position="109"/>
    </location>
</feature>
<dbReference type="PANTHER" id="PTHR34547:SF1">
    <property type="entry name" value="YACP-LIKE NYN DOMAIN PROTEIN"/>
    <property type="match status" value="1"/>
</dbReference>
<sequence length="455" mass="48475">MVVDAQVPASLRAELVAVAARTLAGYDPTAVPASLRRVAAFAPAKRASAGAVPLWSALDDEHFRSRAARTWAGEHPDLAAALGAPARPHEPDDEPGDQPEHEPDDEPGDQPEHEPDREQDREPQGPPVAAPAPSLAAAAGAWLLGADWRALLPSTATAPHRTGPATPPDAAARARDELERVRAERDAALEELATLRKQARRLRSDADRARAEGRRALEQAAEELAQARAARDEAATALEVAGDERRAADAERTAARAELRVARKLADARVRLLLDTIVDAASGLRTELALPPASELPADLVAPAQEAAPARLGSRGRHVDDPGLLDELLRQPRAHLVVDGYNVTKTGYAELTLERQRRMLVDGLAGLATRTGAEVTCCFDGRPTPLAPGTLAHGVRVRFSVGEIADDLIRRLVQAEPTGRVVVVVTSDQEVARDVEARGAYVVPSATLVARLRHA</sequence>
<organism evidence="2 3">
    <name type="scientific">Cellulomonas uda</name>
    <dbReference type="NCBI Taxonomy" id="1714"/>
    <lineage>
        <taxon>Bacteria</taxon>
        <taxon>Bacillati</taxon>
        <taxon>Actinomycetota</taxon>
        <taxon>Actinomycetes</taxon>
        <taxon>Micrococcales</taxon>
        <taxon>Cellulomonadaceae</taxon>
        <taxon>Cellulomonas</taxon>
    </lineage>
</organism>
<accession>A0A4Y3K9L0</accession>
<evidence type="ECO:0000313" key="3">
    <source>
        <dbReference type="Proteomes" id="UP000315842"/>
    </source>
</evidence>
<dbReference type="InterPro" id="IPR010298">
    <property type="entry name" value="YacP-like"/>
</dbReference>
<dbReference type="PANTHER" id="PTHR34547">
    <property type="entry name" value="YACP-LIKE NYN DOMAIN PROTEIN"/>
    <property type="match status" value="1"/>
</dbReference>
<dbReference type="Proteomes" id="UP000315842">
    <property type="component" value="Unassembled WGS sequence"/>
</dbReference>
<reference evidence="2 3" key="1">
    <citation type="submission" date="2019-06" db="EMBL/GenBank/DDBJ databases">
        <title>Whole genome shotgun sequence of Cellulomonas uda NBRC 3747.</title>
        <authorList>
            <person name="Hosoyama A."/>
            <person name="Uohara A."/>
            <person name="Ohji S."/>
            <person name="Ichikawa N."/>
        </authorList>
    </citation>
    <scope>NUCLEOTIDE SEQUENCE [LARGE SCALE GENOMIC DNA]</scope>
    <source>
        <strain evidence="2 3">NBRC 3747</strain>
    </source>
</reference>